<dbReference type="AlphaFoldDB" id="A0A564Y7U4"/>
<organism evidence="1 2">
    <name type="scientific">Hymenolepis diminuta</name>
    <name type="common">Rat tapeworm</name>
    <dbReference type="NCBI Taxonomy" id="6216"/>
    <lineage>
        <taxon>Eukaryota</taxon>
        <taxon>Metazoa</taxon>
        <taxon>Spiralia</taxon>
        <taxon>Lophotrochozoa</taxon>
        <taxon>Platyhelminthes</taxon>
        <taxon>Cestoda</taxon>
        <taxon>Eucestoda</taxon>
        <taxon>Cyclophyllidea</taxon>
        <taxon>Hymenolepididae</taxon>
        <taxon>Hymenolepis</taxon>
    </lineage>
</organism>
<dbReference type="EMBL" id="CABIJS010000089">
    <property type="protein sequence ID" value="VUZ42623.1"/>
    <property type="molecule type" value="Genomic_DNA"/>
</dbReference>
<evidence type="ECO:0000313" key="2">
    <source>
        <dbReference type="Proteomes" id="UP000321570"/>
    </source>
</evidence>
<keyword evidence="2" id="KW-1185">Reference proteome</keyword>
<protein>
    <submittedName>
        <fullName evidence="1">Uncharacterized protein</fullName>
    </submittedName>
</protein>
<proteinExistence type="predicted"/>
<name>A0A564Y7U4_HYMDI</name>
<reference evidence="1 2" key="1">
    <citation type="submission" date="2019-07" db="EMBL/GenBank/DDBJ databases">
        <authorList>
            <person name="Jastrzebski P J."/>
            <person name="Paukszto L."/>
            <person name="Jastrzebski P J."/>
        </authorList>
    </citation>
    <scope>NUCLEOTIDE SEQUENCE [LARGE SCALE GENOMIC DNA]</scope>
    <source>
        <strain evidence="1 2">WMS-il1</strain>
    </source>
</reference>
<sequence length="67" mass="7787">MLNILYQYAEETNDKQLRTQCLKAGANPNFIFPHLSPWDQQNYKIVLNYLRHNGLNVLAATYSTSNK</sequence>
<accession>A0A564Y7U4</accession>
<dbReference type="Proteomes" id="UP000321570">
    <property type="component" value="Unassembled WGS sequence"/>
</dbReference>
<evidence type="ECO:0000313" key="1">
    <source>
        <dbReference type="EMBL" id="VUZ42623.1"/>
    </source>
</evidence>
<gene>
    <name evidence="1" type="ORF">WMSIL1_LOCUS3167</name>
</gene>